<sequence>MHTDIWQEIVETKKAALEVLLHNAHEPFHYLPRTAGWEFPLNGGS</sequence>
<keyword evidence="2" id="KW-1185">Reference proteome</keyword>
<gene>
    <name evidence="1" type="ORF">GM418_21280</name>
</gene>
<dbReference type="EMBL" id="CP046401">
    <property type="protein sequence ID" value="QGY46107.1"/>
    <property type="molecule type" value="Genomic_DNA"/>
</dbReference>
<reference evidence="1 2" key="1">
    <citation type="submission" date="2019-11" db="EMBL/GenBank/DDBJ databases">
        <authorList>
            <person name="Zheng R.K."/>
            <person name="Sun C.M."/>
        </authorList>
    </citation>
    <scope>NUCLEOTIDE SEQUENCE [LARGE SCALE GENOMIC DNA]</scope>
    <source>
        <strain evidence="1 2">WC007</strain>
    </source>
</reference>
<evidence type="ECO:0000313" key="1">
    <source>
        <dbReference type="EMBL" id="QGY46107.1"/>
    </source>
</evidence>
<accession>A0A6I6K0N0</accession>
<dbReference type="Proteomes" id="UP000428260">
    <property type="component" value="Chromosome"/>
</dbReference>
<proteinExistence type="predicted"/>
<dbReference type="KEGG" id="mcos:GM418_21280"/>
<protein>
    <submittedName>
        <fullName evidence="1">Uncharacterized protein</fullName>
    </submittedName>
</protein>
<dbReference type="AlphaFoldDB" id="A0A6I6K0N0"/>
<organism evidence="1 2">
    <name type="scientific">Maribellus comscasis</name>
    <dbReference type="NCBI Taxonomy" id="2681766"/>
    <lineage>
        <taxon>Bacteria</taxon>
        <taxon>Pseudomonadati</taxon>
        <taxon>Bacteroidota</taxon>
        <taxon>Bacteroidia</taxon>
        <taxon>Marinilabiliales</taxon>
        <taxon>Prolixibacteraceae</taxon>
        <taxon>Maribellus</taxon>
    </lineage>
</organism>
<evidence type="ECO:0000313" key="2">
    <source>
        <dbReference type="Proteomes" id="UP000428260"/>
    </source>
</evidence>
<dbReference type="RefSeq" id="WP_158869245.1">
    <property type="nucleotide sequence ID" value="NZ_CP046401.1"/>
</dbReference>
<name>A0A6I6K0N0_9BACT</name>